<dbReference type="Proteomes" id="UP000887116">
    <property type="component" value="Unassembled WGS sequence"/>
</dbReference>
<comment type="caution">
    <text evidence="2">The sequence shown here is derived from an EMBL/GenBank/DDBJ whole genome shotgun (WGS) entry which is preliminary data.</text>
</comment>
<evidence type="ECO:0000256" key="1">
    <source>
        <dbReference type="SAM" id="MobiDB-lite"/>
    </source>
</evidence>
<dbReference type="EMBL" id="BMAO01012806">
    <property type="protein sequence ID" value="GFQ84065.1"/>
    <property type="molecule type" value="Genomic_DNA"/>
</dbReference>
<dbReference type="AlphaFoldDB" id="A0A8X6KRL1"/>
<feature type="region of interest" description="Disordered" evidence="1">
    <location>
        <begin position="93"/>
        <end position="175"/>
    </location>
</feature>
<feature type="compositionally biased region" description="Basic and acidic residues" evidence="1">
    <location>
        <begin position="93"/>
        <end position="103"/>
    </location>
</feature>
<keyword evidence="3" id="KW-1185">Reference proteome</keyword>
<organism evidence="2 3">
    <name type="scientific">Trichonephila clavata</name>
    <name type="common">Joro spider</name>
    <name type="synonym">Nephila clavata</name>
    <dbReference type="NCBI Taxonomy" id="2740835"/>
    <lineage>
        <taxon>Eukaryota</taxon>
        <taxon>Metazoa</taxon>
        <taxon>Ecdysozoa</taxon>
        <taxon>Arthropoda</taxon>
        <taxon>Chelicerata</taxon>
        <taxon>Arachnida</taxon>
        <taxon>Araneae</taxon>
        <taxon>Araneomorphae</taxon>
        <taxon>Entelegynae</taxon>
        <taxon>Araneoidea</taxon>
        <taxon>Nephilidae</taxon>
        <taxon>Trichonephila</taxon>
    </lineage>
</organism>
<sequence>MCLEIDKQRIKLTERSLSDQNHEINLKFFFIFKIDVDKKILCIREKFYTRIELCWQINKKFTRHCTFLVFFRINYLNFLCSFTNGDAHDDVHDGDRDDDHDDAHDDDDAHGDDRGDDDAHGDDGVRDDDDDHDGGDDDDHGGGDDHDGDGDRDDDHGGDGDHGDDHGDGHDDDDVLLLHRRVVSRDS</sequence>
<feature type="compositionally biased region" description="Acidic residues" evidence="1">
    <location>
        <begin position="125"/>
        <end position="139"/>
    </location>
</feature>
<gene>
    <name evidence="2" type="ORF">TNCT_148671</name>
</gene>
<accession>A0A8X6KRL1</accession>
<name>A0A8X6KRL1_TRICU</name>
<reference evidence="2" key="1">
    <citation type="submission" date="2020-07" db="EMBL/GenBank/DDBJ databases">
        <title>Multicomponent nature underlies the extraordinary mechanical properties of spider dragline silk.</title>
        <authorList>
            <person name="Kono N."/>
            <person name="Nakamura H."/>
            <person name="Mori M."/>
            <person name="Yoshida Y."/>
            <person name="Ohtoshi R."/>
            <person name="Malay A.D."/>
            <person name="Moran D.A.P."/>
            <person name="Tomita M."/>
            <person name="Numata K."/>
            <person name="Arakawa K."/>
        </authorList>
    </citation>
    <scope>NUCLEOTIDE SEQUENCE</scope>
</reference>
<evidence type="ECO:0000313" key="3">
    <source>
        <dbReference type="Proteomes" id="UP000887116"/>
    </source>
</evidence>
<feature type="compositionally biased region" description="Basic and acidic residues" evidence="1">
    <location>
        <begin position="111"/>
        <end position="124"/>
    </location>
</feature>
<evidence type="ECO:0000313" key="2">
    <source>
        <dbReference type="EMBL" id="GFQ84065.1"/>
    </source>
</evidence>
<proteinExistence type="predicted"/>
<protein>
    <submittedName>
        <fullName evidence="2">Uncharacterized protein</fullName>
    </submittedName>
</protein>
<feature type="compositionally biased region" description="Basic and acidic residues" evidence="1">
    <location>
        <begin position="153"/>
        <end position="169"/>
    </location>
</feature>